<keyword evidence="1" id="KW-0812">Transmembrane</keyword>
<dbReference type="Pfam" id="PF13222">
    <property type="entry name" value="DUF4030"/>
    <property type="match status" value="1"/>
</dbReference>
<dbReference type="AlphaFoldDB" id="A0AA46Q0Y6"/>
<dbReference type="InterPro" id="IPR025108">
    <property type="entry name" value="DUF4030"/>
</dbReference>
<dbReference type="InterPro" id="IPR025436">
    <property type="entry name" value="DUF4179"/>
</dbReference>
<keyword evidence="1" id="KW-1133">Transmembrane helix</keyword>
<name>A0AA46Q0Y6_CYTFI</name>
<evidence type="ECO:0000313" key="3">
    <source>
        <dbReference type="EMBL" id="UYG97285.1"/>
    </source>
</evidence>
<reference evidence="3" key="1">
    <citation type="submission" date="2022-10" db="EMBL/GenBank/DDBJ databases">
        <title>Mechanism of multi-heavy metal repair in Cytobacillus Firmus M7.</title>
        <authorList>
            <person name="Li X."/>
            <person name="Yu C."/>
        </authorList>
    </citation>
    <scope>NUCLEOTIDE SEQUENCE</scope>
    <source>
        <strain evidence="3">M7</strain>
    </source>
</reference>
<protein>
    <submittedName>
        <fullName evidence="3">DUF4030 domain-containing protein</fullName>
    </submittedName>
</protein>
<keyword evidence="1" id="KW-0472">Membrane</keyword>
<evidence type="ECO:0000259" key="2">
    <source>
        <dbReference type="Pfam" id="PF13786"/>
    </source>
</evidence>
<accession>A0AA46Q0Y6</accession>
<feature type="domain" description="DUF4179" evidence="2">
    <location>
        <begin position="41"/>
        <end position="93"/>
    </location>
</feature>
<sequence>MTNHFKYPDNQIRFEDRQKEMVLKAVKPNSYSFQKKERISRKKKWAYAGTAAAALFILFIGTAYFSPGMAKVAAKIPYFSVFIKQEEYKYALYDVISDTANKHRYDLRRMEASIPDKELTVWLGGTKEDVNSIKGDVKKTFSHSLKDHNFGAYDIRIKRDKHDNTIPEETPEMKKQQADSLELEQKIIKALEANNYTMAFPVQARINEIEKYIFVAIPKTEKRTDELNSLLNSISSEYGKGFKFDIRQIDMEAREQEQRWDEAGVIHVIASGLMENKEFKVKGFSYSFHPLPLQIKVKTSVKADDPDAKVLAERIEEEIKSFLQTHEKAEDIRNDPYELTILSKDKKKIN</sequence>
<dbReference type="Proteomes" id="UP001163104">
    <property type="component" value="Chromosome"/>
</dbReference>
<gene>
    <name evidence="3" type="ORF">OD459_09840</name>
</gene>
<dbReference type="EMBL" id="CP107027">
    <property type="protein sequence ID" value="UYG97285.1"/>
    <property type="molecule type" value="Genomic_DNA"/>
</dbReference>
<organism evidence="3 4">
    <name type="scientific">Cytobacillus firmus</name>
    <name type="common">Bacillus firmus</name>
    <dbReference type="NCBI Taxonomy" id="1399"/>
    <lineage>
        <taxon>Bacteria</taxon>
        <taxon>Bacillati</taxon>
        <taxon>Bacillota</taxon>
        <taxon>Bacilli</taxon>
        <taxon>Bacillales</taxon>
        <taxon>Bacillaceae</taxon>
        <taxon>Cytobacillus</taxon>
    </lineage>
</organism>
<evidence type="ECO:0000313" key="4">
    <source>
        <dbReference type="Proteomes" id="UP001163104"/>
    </source>
</evidence>
<evidence type="ECO:0000256" key="1">
    <source>
        <dbReference type="SAM" id="Phobius"/>
    </source>
</evidence>
<dbReference type="RefSeq" id="WP_048010545.1">
    <property type="nucleotide sequence ID" value="NZ_CP107027.1"/>
</dbReference>
<feature type="transmembrane region" description="Helical" evidence="1">
    <location>
        <begin position="45"/>
        <end position="65"/>
    </location>
</feature>
<dbReference type="Pfam" id="PF13786">
    <property type="entry name" value="DUF4179"/>
    <property type="match status" value="1"/>
</dbReference>
<proteinExistence type="predicted"/>